<evidence type="ECO:0000313" key="3">
    <source>
        <dbReference type="EMBL" id="KAL1642915.1"/>
    </source>
</evidence>
<keyword evidence="4" id="KW-1185">Reference proteome</keyword>
<accession>A0ABR3TRY5</accession>
<proteinExistence type="predicted"/>
<dbReference type="InterPro" id="IPR037401">
    <property type="entry name" value="SnoaL-like"/>
</dbReference>
<feature type="domain" description="SnoaL-like" evidence="2">
    <location>
        <begin position="38"/>
        <end position="177"/>
    </location>
</feature>
<comment type="caution">
    <text evidence="3">The sequence shown here is derived from an EMBL/GenBank/DDBJ whole genome shotgun (WGS) entry which is preliminary data.</text>
</comment>
<name>A0ABR3TRY5_9PEZI</name>
<sequence>MQLPASLIFLASWLPQPGPVAAAAANQDVLNNNLSTAAADIEAIKRQLTLYALAIDGRAWAALDAVFAPHATADYGPPLGALAGRDAIRAALPPLLTVWKATQHVLGTVAVDVCGDDGDEAVSVAYMTATHFGRDVGDGEGVAKPVGWGDVVVAYGQYQDRWARDGGDGVWRVVHRNLVYLE</sequence>
<dbReference type="InterPro" id="IPR032710">
    <property type="entry name" value="NTF2-like_dom_sf"/>
</dbReference>
<protein>
    <recommendedName>
        <fullName evidence="2">SnoaL-like domain-containing protein</fullName>
    </recommendedName>
</protein>
<evidence type="ECO:0000256" key="1">
    <source>
        <dbReference type="SAM" id="SignalP"/>
    </source>
</evidence>
<evidence type="ECO:0000313" key="4">
    <source>
        <dbReference type="Proteomes" id="UP001521184"/>
    </source>
</evidence>
<reference evidence="3 4" key="1">
    <citation type="journal article" date="2023" name="Plant Dis.">
        <title>First Report of Diplodia intermedia Causing Canker and Dieback Diseases on Apple Trees in Canada.</title>
        <authorList>
            <person name="Ellouze W."/>
            <person name="Ilyukhin E."/>
            <person name="Sulman M."/>
            <person name="Ali S."/>
        </authorList>
    </citation>
    <scope>NUCLEOTIDE SEQUENCE [LARGE SCALE GENOMIC DNA]</scope>
    <source>
        <strain evidence="3 4">M45-28</strain>
    </source>
</reference>
<feature type="chain" id="PRO_5046027830" description="SnoaL-like domain-containing protein" evidence="1">
    <location>
        <begin position="23"/>
        <end position="182"/>
    </location>
</feature>
<dbReference type="Gene3D" id="3.10.450.50">
    <property type="match status" value="1"/>
</dbReference>
<dbReference type="CDD" id="cd00531">
    <property type="entry name" value="NTF2_like"/>
    <property type="match status" value="1"/>
</dbReference>
<dbReference type="Pfam" id="PF13577">
    <property type="entry name" value="SnoaL_4"/>
    <property type="match status" value="1"/>
</dbReference>
<dbReference type="SUPFAM" id="SSF54427">
    <property type="entry name" value="NTF2-like"/>
    <property type="match status" value="1"/>
</dbReference>
<keyword evidence="1" id="KW-0732">Signal</keyword>
<organism evidence="3 4">
    <name type="scientific">Diplodia intermedia</name>
    <dbReference type="NCBI Taxonomy" id="856260"/>
    <lineage>
        <taxon>Eukaryota</taxon>
        <taxon>Fungi</taxon>
        <taxon>Dikarya</taxon>
        <taxon>Ascomycota</taxon>
        <taxon>Pezizomycotina</taxon>
        <taxon>Dothideomycetes</taxon>
        <taxon>Dothideomycetes incertae sedis</taxon>
        <taxon>Botryosphaeriales</taxon>
        <taxon>Botryosphaeriaceae</taxon>
        <taxon>Diplodia</taxon>
    </lineage>
</organism>
<gene>
    <name evidence="3" type="ORF">SLS58_005157</name>
</gene>
<dbReference type="Proteomes" id="UP001521184">
    <property type="component" value="Unassembled WGS sequence"/>
</dbReference>
<evidence type="ECO:0000259" key="2">
    <source>
        <dbReference type="Pfam" id="PF13577"/>
    </source>
</evidence>
<dbReference type="EMBL" id="JAKEKT020000030">
    <property type="protein sequence ID" value="KAL1642915.1"/>
    <property type="molecule type" value="Genomic_DNA"/>
</dbReference>
<feature type="signal peptide" evidence="1">
    <location>
        <begin position="1"/>
        <end position="22"/>
    </location>
</feature>